<dbReference type="InterPro" id="IPR034586">
    <property type="entry name" value="Bfa1/Byr4"/>
</dbReference>
<feature type="compositionally biased region" description="Basic and acidic residues" evidence="1">
    <location>
        <begin position="634"/>
        <end position="644"/>
    </location>
</feature>
<dbReference type="AlphaFoldDB" id="A0A2P5HS09"/>
<feature type="compositionally biased region" description="Low complexity" evidence="1">
    <location>
        <begin position="155"/>
        <end position="165"/>
    </location>
</feature>
<feature type="compositionally biased region" description="Low complexity" evidence="1">
    <location>
        <begin position="467"/>
        <end position="494"/>
    </location>
</feature>
<feature type="compositionally biased region" description="Low complexity" evidence="1">
    <location>
        <begin position="712"/>
        <end position="725"/>
    </location>
</feature>
<proteinExistence type="predicted"/>
<dbReference type="GO" id="GO:0044732">
    <property type="term" value="C:mitotic spindle pole body"/>
    <property type="evidence" value="ECO:0007669"/>
    <property type="project" value="TreeGrafter"/>
</dbReference>
<dbReference type="OrthoDB" id="19159at2759"/>
<evidence type="ECO:0000313" key="3">
    <source>
        <dbReference type="Proteomes" id="UP000094444"/>
    </source>
</evidence>
<organism evidence="2 3">
    <name type="scientific">Diaporthe helianthi</name>
    <dbReference type="NCBI Taxonomy" id="158607"/>
    <lineage>
        <taxon>Eukaryota</taxon>
        <taxon>Fungi</taxon>
        <taxon>Dikarya</taxon>
        <taxon>Ascomycota</taxon>
        <taxon>Pezizomycotina</taxon>
        <taxon>Sordariomycetes</taxon>
        <taxon>Sordariomycetidae</taxon>
        <taxon>Diaporthales</taxon>
        <taxon>Diaporthaceae</taxon>
        <taxon>Diaporthe</taxon>
    </lineage>
</organism>
<dbReference type="InParanoid" id="A0A2P5HS09"/>
<dbReference type="Proteomes" id="UP000094444">
    <property type="component" value="Unassembled WGS sequence"/>
</dbReference>
<reference evidence="2" key="1">
    <citation type="submission" date="2017-09" db="EMBL/GenBank/DDBJ databases">
        <title>Polyketide synthases of a Diaporthe helianthi virulent isolate.</title>
        <authorList>
            <person name="Baroncelli R."/>
        </authorList>
    </citation>
    <scope>NUCLEOTIDE SEQUENCE [LARGE SCALE GENOMIC DNA]</scope>
    <source>
        <strain evidence="2">7/96</strain>
    </source>
</reference>
<feature type="compositionally biased region" description="Polar residues" evidence="1">
    <location>
        <begin position="592"/>
        <end position="601"/>
    </location>
</feature>
<evidence type="ECO:0000256" key="1">
    <source>
        <dbReference type="SAM" id="MobiDB-lite"/>
    </source>
</evidence>
<accession>A0A2P5HS09</accession>
<dbReference type="GO" id="GO:1990334">
    <property type="term" value="C:Bfa1-Bub2 complex"/>
    <property type="evidence" value="ECO:0007669"/>
    <property type="project" value="InterPro"/>
</dbReference>
<dbReference type="PANTHER" id="PTHR35140">
    <property type="entry name" value="MITOTIC CHECK POINT PROTEIN BFA1"/>
    <property type="match status" value="1"/>
</dbReference>
<name>A0A2P5HS09_DIAHE</name>
<dbReference type="STRING" id="158607.A0A2P5HS09"/>
<gene>
    <name evidence="2" type="ORF">DHEL01_v208567</name>
</gene>
<comment type="caution">
    <text evidence="2">The sequence shown here is derived from an EMBL/GenBank/DDBJ whole genome shotgun (WGS) entry which is preliminary data.</text>
</comment>
<feature type="region of interest" description="Disordered" evidence="1">
    <location>
        <begin position="232"/>
        <end position="364"/>
    </location>
</feature>
<feature type="region of interest" description="Disordered" evidence="1">
    <location>
        <begin position="748"/>
        <end position="791"/>
    </location>
</feature>
<feature type="region of interest" description="Disordered" evidence="1">
    <location>
        <begin position="137"/>
        <end position="208"/>
    </location>
</feature>
<dbReference type="PANTHER" id="PTHR35140:SF1">
    <property type="entry name" value="MITOTIC CHECK POINT PROTEIN BFA1"/>
    <property type="match status" value="1"/>
</dbReference>
<feature type="compositionally biased region" description="Low complexity" evidence="1">
    <location>
        <begin position="616"/>
        <end position="633"/>
    </location>
</feature>
<feature type="compositionally biased region" description="Low complexity" evidence="1">
    <location>
        <begin position="293"/>
        <end position="311"/>
    </location>
</feature>
<feature type="compositionally biased region" description="Basic and acidic residues" evidence="1">
    <location>
        <begin position="565"/>
        <end position="574"/>
    </location>
</feature>
<evidence type="ECO:0000313" key="2">
    <source>
        <dbReference type="EMBL" id="POS73039.1"/>
    </source>
</evidence>
<dbReference type="GO" id="GO:0031578">
    <property type="term" value="P:mitotic spindle orientation checkpoint signaling"/>
    <property type="evidence" value="ECO:0007669"/>
    <property type="project" value="TreeGrafter"/>
</dbReference>
<feature type="compositionally biased region" description="Polar residues" evidence="1">
    <location>
        <begin position="142"/>
        <end position="154"/>
    </location>
</feature>
<feature type="region of interest" description="Disordered" evidence="1">
    <location>
        <begin position="710"/>
        <end position="735"/>
    </location>
</feature>
<feature type="compositionally biased region" description="Polar residues" evidence="1">
    <location>
        <begin position="752"/>
        <end position="778"/>
    </location>
</feature>
<dbReference type="EMBL" id="MAVT02000874">
    <property type="protein sequence ID" value="POS73039.1"/>
    <property type="molecule type" value="Genomic_DNA"/>
</dbReference>
<protein>
    <submittedName>
        <fullName evidence="2">Cytokinesis regulator</fullName>
    </submittedName>
</protein>
<keyword evidence="3" id="KW-1185">Reference proteome</keyword>
<dbReference type="GO" id="GO:0005096">
    <property type="term" value="F:GTPase activator activity"/>
    <property type="evidence" value="ECO:0007669"/>
    <property type="project" value="InterPro"/>
</dbReference>
<feature type="region of interest" description="Disordered" evidence="1">
    <location>
        <begin position="393"/>
        <end position="644"/>
    </location>
</feature>
<sequence length="996" mass="109973">METLRLKPRKPVEDDVENWDDDDFLIDCDDLALRNPSAMGNPPPHRRDSLSSHVSVRSELESLLGEEERVVHLPGEDERSTSHAIAVAATAGIPIPSSVPSTALVGTIKRLGGRKVRKILQEDWGDDLELPEGVDGLRIKTQDPNSFPQALRQVSSSNPSPSKPLNSPPALQPGQSSKISRPTLGAPINLERFRDRDDDDDLFGDGSETIKVSKTRQLNKPALPRVIAKMAEPHRQAENDYEQDLELPSDGTLKLSSRRDIPKTPVSAHDDFDWGEGSLGTRFGGTRRDGRSNRSSSASAFSPSISSSITAESEDEAQLDGIELPHGPLDLRERLRRKRQNRSPERTIEEEPAPPPRSVPQPEADTRDFFLDLNVGDGSVFDSGKLKLHTNVKLKSSRPTSPVRPKTAVSLTFTNKPVQTSSRLPRPTSSHHERTLTQSSLEPVPESGGPIVSRPTRRPQSRLGHMSQSSQSSTASGNTPSTTSAPTYTGPTTPQKRQIGQKSSTVSLRNEPTTTNAQLLRLKRSLPAMRPPGSPARPMTGRAAERPPSRTEAASRPTSGIRPKTPVDRTRRSFGENSAAQARKPFLPAGGSSLQSCNVNAKRQLRRHDSDLSNDTRPTSRAVSRSTVRSPSPAKRDRKLEKLARAGVRLPLSLPKRPRHFGDGHELDAFDDLPTSARTESEFVKQPKYPSPQYPTQFRNKVMQHLLLGRTSSPAPSSPHSPARPDYQPRFARDTASSRIARETNLAHRVPSSGQLAPLTSQRVAQLSTRSNLHQPQPSVKPKRAAAKKQPQLKPHLIANLNSSNESKMVNGMFYNPETFQWEGNDNVLNSFDVPASSPSTVSVPPFSAREKENATPRPALITNISTTKGVQVVGGMVFDPQNMCWLKLGPQSAQSEITDPLEGFNAIDDEDDVFKGIPDLDDNTADTAESGRVSEVKDDWLVGEEFDVGPEFIRRQREEEDRWRKKCERWLGLGNRDREAWRWTIRGVIIEATER</sequence>
<feature type="compositionally biased region" description="Polar residues" evidence="1">
    <location>
        <begin position="409"/>
        <end position="423"/>
    </location>
</feature>
<feature type="compositionally biased region" description="Basic and acidic residues" evidence="1">
    <location>
        <begin position="257"/>
        <end position="272"/>
    </location>
</feature>
<feature type="compositionally biased region" description="Polar residues" evidence="1">
    <location>
        <begin position="495"/>
        <end position="518"/>
    </location>
</feature>